<dbReference type="GO" id="GO:0003689">
    <property type="term" value="F:DNA clamp loader activity"/>
    <property type="evidence" value="ECO:0007669"/>
    <property type="project" value="TreeGrafter"/>
</dbReference>
<dbReference type="GO" id="GO:0005634">
    <property type="term" value="C:nucleus"/>
    <property type="evidence" value="ECO:0007669"/>
    <property type="project" value="TreeGrafter"/>
</dbReference>
<gene>
    <name evidence="2" type="ORF">SS50377_17740</name>
    <name evidence="3" type="ORF">SS50377_25681</name>
</gene>
<reference evidence="2 3" key="1">
    <citation type="journal article" date="2014" name="PLoS Genet.">
        <title>The Genome of Spironucleus salmonicida Highlights a Fish Pathogen Adapted to Fluctuating Environments.</title>
        <authorList>
            <person name="Xu F."/>
            <person name="Jerlstrom-Hultqvist J."/>
            <person name="Einarsson E."/>
            <person name="Astvaldsson A."/>
            <person name="Svard S.G."/>
            <person name="Andersson J.O."/>
        </authorList>
    </citation>
    <scope>NUCLEOTIDE SEQUENCE</scope>
    <source>
        <strain evidence="3">ATCC 50377</strain>
    </source>
</reference>
<accession>V6LE23</accession>
<dbReference type="GO" id="GO:0005663">
    <property type="term" value="C:DNA replication factor C complex"/>
    <property type="evidence" value="ECO:0007669"/>
    <property type="project" value="TreeGrafter"/>
</dbReference>
<dbReference type="AlphaFoldDB" id="V6LE23"/>
<evidence type="ECO:0000313" key="3">
    <source>
        <dbReference type="EMBL" id="KAH0571495.1"/>
    </source>
</evidence>
<dbReference type="SUPFAM" id="SSF52540">
    <property type="entry name" value="P-loop containing nucleoside triphosphate hydrolases"/>
    <property type="match status" value="1"/>
</dbReference>
<proteinExistence type="predicted"/>
<protein>
    <submittedName>
        <fullName evidence="2">Replication factor C, subunit 5</fullName>
    </submittedName>
</protein>
<dbReference type="InterPro" id="IPR027417">
    <property type="entry name" value="P-loop_NTPase"/>
</dbReference>
<dbReference type="OrthoDB" id="761538at2759"/>
<dbReference type="CDD" id="cd00009">
    <property type="entry name" value="AAA"/>
    <property type="match status" value="1"/>
</dbReference>
<evidence type="ECO:0000256" key="1">
    <source>
        <dbReference type="ARBA" id="ARBA00022705"/>
    </source>
</evidence>
<keyword evidence="4" id="KW-1185">Reference proteome</keyword>
<keyword evidence="1" id="KW-0235">DNA replication</keyword>
<dbReference type="Gene3D" id="3.40.50.300">
    <property type="entry name" value="P-loop containing nucleotide triphosphate hydrolases"/>
    <property type="match status" value="1"/>
</dbReference>
<dbReference type="GO" id="GO:0006261">
    <property type="term" value="P:DNA-templated DNA replication"/>
    <property type="evidence" value="ECO:0007669"/>
    <property type="project" value="TreeGrafter"/>
</dbReference>
<dbReference type="PANTHER" id="PTHR11669">
    <property type="entry name" value="REPLICATION FACTOR C / DNA POLYMERASE III GAMMA-TAU SUBUNIT"/>
    <property type="match status" value="1"/>
</dbReference>
<evidence type="ECO:0000313" key="4">
    <source>
        <dbReference type="Proteomes" id="UP000018208"/>
    </source>
</evidence>
<dbReference type="Proteomes" id="UP000018208">
    <property type="component" value="Unassembled WGS sequence"/>
</dbReference>
<dbReference type="GO" id="GO:0006281">
    <property type="term" value="P:DNA repair"/>
    <property type="evidence" value="ECO:0007669"/>
    <property type="project" value="TreeGrafter"/>
</dbReference>
<dbReference type="Pfam" id="PF13177">
    <property type="entry name" value="DNA_pol3_delta2"/>
    <property type="match status" value="1"/>
</dbReference>
<sequence length="326" mass="36830">MWCNRFRPKSFDELVNNDSTPIFSALSTSDNPPHLLLTGPSGSGRHTRALLYLQQIFNLNSLSFASSTLTYKHNDQDFEVPIVSSSVHVELNPSLSPHDQSIVSSVIKEAASTAPVVGKFKVIFIQEADKLSFLAQQALRRLMEEHSKTCKIIMFCNSQTGLIPPIISRCFQMRFRSFNKDELNSVLVSLPGKIEDEDKLIEYSQGDLRRLLLLAQAQSVQKQITLPKWEQKADEIFQNYFIQGKQLDNDFRVGLVDILKLAVPPEVVLMKFWKKIDDFSENAKLCSFNSTVACEFDCRLRGAQIGLVHIEAYLLTMITAVQQAAK</sequence>
<dbReference type="PANTHER" id="PTHR11669:SF1">
    <property type="entry name" value="REPLICATION FACTOR C SUBUNIT 3"/>
    <property type="match status" value="1"/>
</dbReference>
<reference evidence="3" key="2">
    <citation type="submission" date="2020-12" db="EMBL/GenBank/DDBJ databases">
        <title>New Spironucleus salmonicida genome in near-complete chromosomes.</title>
        <authorList>
            <person name="Xu F."/>
            <person name="Kurt Z."/>
            <person name="Jimenez-Gonzalez A."/>
            <person name="Astvaldsson A."/>
            <person name="Andersson J.O."/>
            <person name="Svard S.G."/>
        </authorList>
    </citation>
    <scope>NUCLEOTIDE SEQUENCE</scope>
    <source>
        <strain evidence="3">ATCC 50377</strain>
    </source>
</reference>
<name>V6LE23_9EUKA</name>
<dbReference type="EMBL" id="KI546157">
    <property type="protein sequence ID" value="EST42717.1"/>
    <property type="molecule type" value="Genomic_DNA"/>
</dbReference>
<organism evidence="2">
    <name type="scientific">Spironucleus salmonicida</name>
    <dbReference type="NCBI Taxonomy" id="348837"/>
    <lineage>
        <taxon>Eukaryota</taxon>
        <taxon>Metamonada</taxon>
        <taxon>Diplomonadida</taxon>
        <taxon>Hexamitidae</taxon>
        <taxon>Hexamitinae</taxon>
        <taxon>Spironucleus</taxon>
    </lineage>
</organism>
<evidence type="ECO:0000313" key="2">
    <source>
        <dbReference type="EMBL" id="EST42717.1"/>
    </source>
</evidence>
<dbReference type="InterPro" id="IPR050238">
    <property type="entry name" value="DNA_Rep/Repair_Clamp_Loader"/>
</dbReference>
<dbReference type="EMBL" id="AUWU02000006">
    <property type="protein sequence ID" value="KAH0571495.1"/>
    <property type="molecule type" value="Genomic_DNA"/>
</dbReference>
<dbReference type="VEuPathDB" id="GiardiaDB:SS50377_25681"/>